<organism evidence="11 12">
    <name type="scientific">Microbacterium stercoris</name>
    <dbReference type="NCBI Taxonomy" id="2820289"/>
    <lineage>
        <taxon>Bacteria</taxon>
        <taxon>Bacillati</taxon>
        <taxon>Actinomycetota</taxon>
        <taxon>Actinomycetes</taxon>
        <taxon>Micrococcales</taxon>
        <taxon>Microbacteriaceae</taxon>
        <taxon>Microbacterium</taxon>
    </lineage>
</organism>
<dbReference type="GO" id="GO:0006508">
    <property type="term" value="P:proteolysis"/>
    <property type="evidence" value="ECO:0007669"/>
    <property type="project" value="UniProtKB-KW"/>
</dbReference>
<comment type="similarity">
    <text evidence="1 8">Belongs to the peptidase M4 family.</text>
</comment>
<evidence type="ECO:0000256" key="6">
    <source>
        <dbReference type="ARBA" id="ARBA00023049"/>
    </source>
</evidence>
<dbReference type="CDD" id="cd09597">
    <property type="entry name" value="M4_TLP"/>
    <property type="match status" value="1"/>
</dbReference>
<evidence type="ECO:0000256" key="4">
    <source>
        <dbReference type="ARBA" id="ARBA00022801"/>
    </source>
</evidence>
<keyword evidence="3" id="KW-0479">Metal-binding</keyword>
<evidence type="ECO:0000256" key="7">
    <source>
        <dbReference type="PIRSR" id="PIRSR623612-1"/>
    </source>
</evidence>
<dbReference type="InterPro" id="IPR027268">
    <property type="entry name" value="Peptidase_M4/M1_CTD_sf"/>
</dbReference>
<dbReference type="GO" id="GO:0046872">
    <property type="term" value="F:metal ion binding"/>
    <property type="evidence" value="ECO:0007669"/>
    <property type="project" value="UniProtKB-UniRule"/>
</dbReference>
<dbReference type="InterPro" id="IPR052759">
    <property type="entry name" value="Metalloprotease_M4"/>
</dbReference>
<accession>A0A939QKQ3</accession>
<dbReference type="EMBL" id="JAGFOA010000006">
    <property type="protein sequence ID" value="MBO3664669.1"/>
    <property type="molecule type" value="Genomic_DNA"/>
</dbReference>
<dbReference type="Proteomes" id="UP000680132">
    <property type="component" value="Unassembled WGS sequence"/>
</dbReference>
<keyword evidence="5 8" id="KW-0862">Zinc</keyword>
<keyword evidence="6 8" id="KW-0482">Metalloprotease</keyword>
<dbReference type="InterPro" id="IPR013856">
    <property type="entry name" value="Peptidase_M4_domain"/>
</dbReference>
<dbReference type="GO" id="GO:0005576">
    <property type="term" value="C:extracellular region"/>
    <property type="evidence" value="ECO:0007669"/>
    <property type="project" value="UniProtKB-SubCell"/>
</dbReference>
<dbReference type="Pfam" id="PF01447">
    <property type="entry name" value="Peptidase_M4"/>
    <property type="match status" value="1"/>
</dbReference>
<dbReference type="PRINTS" id="PR00730">
    <property type="entry name" value="THERMOLYSIN"/>
</dbReference>
<keyword evidence="8" id="KW-0964">Secreted</keyword>
<evidence type="ECO:0000259" key="9">
    <source>
        <dbReference type="Pfam" id="PF01447"/>
    </source>
</evidence>
<evidence type="ECO:0000256" key="8">
    <source>
        <dbReference type="RuleBase" id="RU366073"/>
    </source>
</evidence>
<comment type="function">
    <text evidence="8">Extracellular zinc metalloprotease.</text>
</comment>
<dbReference type="AlphaFoldDB" id="A0A939QKQ3"/>
<feature type="domain" description="Peptidase M4 C-terminal" evidence="10">
    <location>
        <begin position="203"/>
        <end position="372"/>
    </location>
</feature>
<gene>
    <name evidence="11" type="ORF">J5V96_14315</name>
</gene>
<keyword evidence="4 8" id="KW-0378">Hydrolase</keyword>
<dbReference type="SUPFAM" id="SSF55486">
    <property type="entry name" value="Metalloproteases ('zincins'), catalytic domain"/>
    <property type="match status" value="1"/>
</dbReference>
<dbReference type="RefSeq" id="WP_208504533.1">
    <property type="nucleotide sequence ID" value="NZ_JAGFOA010000006.1"/>
</dbReference>
<evidence type="ECO:0000259" key="10">
    <source>
        <dbReference type="Pfam" id="PF02868"/>
    </source>
</evidence>
<dbReference type="Gene3D" id="1.10.390.10">
    <property type="entry name" value="Neutral Protease Domain 2"/>
    <property type="match status" value="1"/>
</dbReference>
<keyword evidence="12" id="KW-1185">Reference proteome</keyword>
<dbReference type="Gene3D" id="3.10.170.10">
    <property type="match status" value="1"/>
</dbReference>
<comment type="cofactor">
    <cofactor evidence="8">
        <name>Zn(2+)</name>
        <dbReference type="ChEBI" id="CHEBI:29105"/>
    </cofactor>
</comment>
<evidence type="ECO:0000256" key="3">
    <source>
        <dbReference type="ARBA" id="ARBA00022723"/>
    </source>
</evidence>
<proteinExistence type="inferred from homology"/>
<dbReference type="InterPro" id="IPR023612">
    <property type="entry name" value="Peptidase_M4"/>
</dbReference>
<feature type="active site" description="Proton donor" evidence="7">
    <location>
        <position position="294"/>
    </location>
</feature>
<evidence type="ECO:0000256" key="1">
    <source>
        <dbReference type="ARBA" id="ARBA00009388"/>
    </source>
</evidence>
<dbReference type="PANTHER" id="PTHR43579:SF1">
    <property type="entry name" value="NEUTRAL METALLOPROTEINASE"/>
    <property type="match status" value="1"/>
</dbReference>
<evidence type="ECO:0000256" key="5">
    <source>
        <dbReference type="ARBA" id="ARBA00022833"/>
    </source>
</evidence>
<protein>
    <recommendedName>
        <fullName evidence="8">Neutral metalloproteinase</fullName>
        <ecNumber evidence="8">3.4.24.-</ecNumber>
    </recommendedName>
</protein>
<name>A0A939QKQ3_9MICO</name>
<sequence length="384" mass="41485">MTGLLPHRGPDRSPHHGARYGIVPPFLLARIAQSEGELSDAPEAARRTLGIDEPFRQGRVERDQPGLIRHSTRAELRQTVTGSTDPGWPDRLIFDGHGTEDLPGTPVRAEGEPASDDVAVNEAYDGLGETYALFWDAYERDSIDGSGMRLDATVHFGERYDNAFWDGARMVFGDGDGEVFRGFTGSISIIGHELAHGVTERTANLVYQGQSGALNEHLSDVFGALVEQRVHKQTADQATWLVGAGIFTETVHGEAIRSMKAPGTAYDDPVLGKDPQPAHMRDYVDTQDDNGGVHINSGIPNRAFVAVAEALGGHAWERAGRVWFETLTGERLTATATFSQFAAATAVVAAELYGAGSDESAAVRAAWELVGVAPGRVREKMLRE</sequence>
<feature type="active site" evidence="7">
    <location>
        <position position="193"/>
    </location>
</feature>
<feature type="domain" description="Peptidase M4" evidence="9">
    <location>
        <begin position="117"/>
        <end position="200"/>
    </location>
</feature>
<evidence type="ECO:0000256" key="2">
    <source>
        <dbReference type="ARBA" id="ARBA00022670"/>
    </source>
</evidence>
<dbReference type="InterPro" id="IPR001570">
    <property type="entry name" value="Peptidase_M4_C_domain"/>
</dbReference>
<reference evidence="11" key="1">
    <citation type="submission" date="2021-03" db="EMBL/GenBank/DDBJ databases">
        <title>Microbacterium sp. nov., a novel actinobacterium isolated from cow dung.</title>
        <authorList>
            <person name="Zhang L."/>
        </authorList>
    </citation>
    <scope>NUCLEOTIDE SEQUENCE</scope>
    <source>
        <strain evidence="11">NEAU-LLB</strain>
    </source>
</reference>
<comment type="caution">
    <text evidence="11">The sequence shown here is derived from an EMBL/GenBank/DDBJ whole genome shotgun (WGS) entry which is preliminary data.</text>
</comment>
<keyword evidence="2 8" id="KW-0645">Protease</keyword>
<dbReference type="PANTHER" id="PTHR43579">
    <property type="match status" value="1"/>
</dbReference>
<dbReference type="Pfam" id="PF02868">
    <property type="entry name" value="Peptidase_M4_C"/>
    <property type="match status" value="1"/>
</dbReference>
<dbReference type="GO" id="GO:0004222">
    <property type="term" value="F:metalloendopeptidase activity"/>
    <property type="evidence" value="ECO:0007669"/>
    <property type="project" value="UniProtKB-UniRule"/>
</dbReference>
<dbReference type="EC" id="3.4.24.-" evidence="8"/>
<comment type="subcellular location">
    <subcellularLocation>
        <location evidence="8">Secreted</location>
    </subcellularLocation>
</comment>
<evidence type="ECO:0000313" key="12">
    <source>
        <dbReference type="Proteomes" id="UP000680132"/>
    </source>
</evidence>
<evidence type="ECO:0000313" key="11">
    <source>
        <dbReference type="EMBL" id="MBO3664669.1"/>
    </source>
</evidence>